<gene>
    <name evidence="8" type="ORF">HOLleu_32651</name>
</gene>
<evidence type="ECO:0000256" key="6">
    <source>
        <dbReference type="SAM" id="Phobius"/>
    </source>
</evidence>
<reference evidence="8" key="1">
    <citation type="submission" date="2021-10" db="EMBL/GenBank/DDBJ databases">
        <title>Tropical sea cucumber genome reveals ecological adaptation and Cuvierian tubules defense mechanism.</title>
        <authorList>
            <person name="Chen T."/>
        </authorList>
    </citation>
    <scope>NUCLEOTIDE SEQUENCE</scope>
    <source>
        <strain evidence="8">Nanhai2018</strain>
        <tissue evidence="8">Muscle</tissue>
    </source>
</reference>
<organism evidence="8 9">
    <name type="scientific">Holothuria leucospilota</name>
    <name type="common">Black long sea cucumber</name>
    <name type="synonym">Mertensiothuria leucospilota</name>
    <dbReference type="NCBI Taxonomy" id="206669"/>
    <lineage>
        <taxon>Eukaryota</taxon>
        <taxon>Metazoa</taxon>
        <taxon>Echinodermata</taxon>
        <taxon>Eleutherozoa</taxon>
        <taxon>Echinozoa</taxon>
        <taxon>Holothuroidea</taxon>
        <taxon>Aspidochirotacea</taxon>
        <taxon>Aspidochirotida</taxon>
        <taxon>Holothuriidae</taxon>
        <taxon>Holothuria</taxon>
    </lineage>
</organism>
<evidence type="ECO:0000313" key="9">
    <source>
        <dbReference type="Proteomes" id="UP001152320"/>
    </source>
</evidence>
<feature type="transmembrane region" description="Helical" evidence="6">
    <location>
        <begin position="71"/>
        <end position="92"/>
    </location>
</feature>
<accession>A0A9Q1H057</accession>
<evidence type="ECO:0000256" key="2">
    <source>
        <dbReference type="ARBA" id="ARBA00022692"/>
    </source>
</evidence>
<evidence type="ECO:0000256" key="3">
    <source>
        <dbReference type="ARBA" id="ARBA00022989"/>
    </source>
</evidence>
<feature type="transmembrane region" description="Helical" evidence="6">
    <location>
        <begin position="138"/>
        <end position="155"/>
    </location>
</feature>
<evidence type="ECO:0000259" key="7">
    <source>
        <dbReference type="PROSITE" id="PS51225"/>
    </source>
</evidence>
<sequence length="183" mass="20010">MSAKEPSVVTTVHTSTTTTTTSTRSGIAFRTEFLKSQQGILLFLTAFYSFVAFLVMVSSNEDEDIGAARGFFITVTIISFIFCCVTYLMLLLNIRSKIRLPWNLVDIAAYAIFFLLMIVSSSLVLANGVLKPAGSSGTLGFVAVQFYFLLLLSAIRSYRYMRSLTQSGTGATSADPTNLEPAY</sequence>
<evidence type="ECO:0000256" key="5">
    <source>
        <dbReference type="PROSITE-ProRule" id="PRU00581"/>
    </source>
</evidence>
<keyword evidence="3 6" id="KW-1133">Transmembrane helix</keyword>
<evidence type="ECO:0000256" key="4">
    <source>
        <dbReference type="ARBA" id="ARBA00023136"/>
    </source>
</evidence>
<dbReference type="PROSITE" id="PS51225">
    <property type="entry name" value="MARVEL"/>
    <property type="match status" value="1"/>
</dbReference>
<dbReference type="AlphaFoldDB" id="A0A9Q1H057"/>
<proteinExistence type="predicted"/>
<keyword evidence="9" id="KW-1185">Reference proteome</keyword>
<dbReference type="InterPro" id="IPR008253">
    <property type="entry name" value="Marvel"/>
</dbReference>
<feature type="transmembrane region" description="Helical" evidence="6">
    <location>
        <begin position="40"/>
        <end position="59"/>
    </location>
</feature>
<evidence type="ECO:0000313" key="8">
    <source>
        <dbReference type="EMBL" id="KAJ8027496.1"/>
    </source>
</evidence>
<feature type="domain" description="MARVEL" evidence="7">
    <location>
        <begin position="33"/>
        <end position="159"/>
    </location>
</feature>
<dbReference type="EMBL" id="JAIZAY010000016">
    <property type="protein sequence ID" value="KAJ8027496.1"/>
    <property type="molecule type" value="Genomic_DNA"/>
</dbReference>
<comment type="subcellular location">
    <subcellularLocation>
        <location evidence="1">Membrane</location>
        <topology evidence="1">Multi-pass membrane protein</topology>
    </subcellularLocation>
</comment>
<protein>
    <recommendedName>
        <fullName evidence="7">MARVEL domain-containing protein</fullName>
    </recommendedName>
</protein>
<evidence type="ECO:0000256" key="1">
    <source>
        <dbReference type="ARBA" id="ARBA00004141"/>
    </source>
</evidence>
<name>A0A9Q1H057_HOLLE</name>
<feature type="transmembrane region" description="Helical" evidence="6">
    <location>
        <begin position="104"/>
        <end position="126"/>
    </location>
</feature>
<comment type="caution">
    <text evidence="8">The sequence shown here is derived from an EMBL/GenBank/DDBJ whole genome shotgun (WGS) entry which is preliminary data.</text>
</comment>
<dbReference type="OrthoDB" id="10028364at2759"/>
<dbReference type="Proteomes" id="UP001152320">
    <property type="component" value="Chromosome 16"/>
</dbReference>
<keyword evidence="2 5" id="KW-0812">Transmembrane</keyword>
<keyword evidence="4 5" id="KW-0472">Membrane</keyword>
<dbReference type="GO" id="GO:0016020">
    <property type="term" value="C:membrane"/>
    <property type="evidence" value="ECO:0007669"/>
    <property type="project" value="UniProtKB-SubCell"/>
</dbReference>